<name>A0A1J4MCN6_9CRYT</name>
<reference evidence="2 3" key="1">
    <citation type="submission" date="2016-10" db="EMBL/GenBank/DDBJ databases">
        <title>Reductive evolution of mitochondrial metabolism and differential evolution of invasion-related proteins in Cryptosporidium.</title>
        <authorList>
            <person name="Liu S."/>
            <person name="Roellig D.M."/>
            <person name="Guo Y."/>
            <person name="Li N."/>
            <person name="Frace M.A."/>
            <person name="Tang K."/>
            <person name="Zhang L."/>
            <person name="Feng Y."/>
            <person name="Xiao L."/>
        </authorList>
    </citation>
    <scope>NUCLEOTIDE SEQUENCE [LARGE SCALE GENOMIC DNA]</scope>
    <source>
        <strain evidence="2">39726</strain>
    </source>
</reference>
<evidence type="ECO:0000313" key="3">
    <source>
        <dbReference type="Proteomes" id="UP000186176"/>
    </source>
</evidence>
<dbReference type="VEuPathDB" id="CryptoDB:cubi_01333"/>
<dbReference type="GeneID" id="39978124"/>
<evidence type="ECO:0000256" key="1">
    <source>
        <dbReference type="SAM" id="MobiDB-lite"/>
    </source>
</evidence>
<proteinExistence type="predicted"/>
<dbReference type="EMBL" id="LRBP01000025">
    <property type="protein sequence ID" value="OII72000.1"/>
    <property type="molecule type" value="Genomic_DNA"/>
</dbReference>
<gene>
    <name evidence="2" type="ORF">cubi_01333</name>
</gene>
<accession>A0A1J4MCN6</accession>
<comment type="caution">
    <text evidence="2">The sequence shown here is derived from an EMBL/GenBank/DDBJ whole genome shotgun (WGS) entry which is preliminary data.</text>
</comment>
<evidence type="ECO:0008006" key="4">
    <source>
        <dbReference type="Google" id="ProtNLM"/>
    </source>
</evidence>
<organism evidence="2 3">
    <name type="scientific">Cryptosporidium ubiquitum</name>
    <dbReference type="NCBI Taxonomy" id="857276"/>
    <lineage>
        <taxon>Eukaryota</taxon>
        <taxon>Sar</taxon>
        <taxon>Alveolata</taxon>
        <taxon>Apicomplexa</taxon>
        <taxon>Conoidasida</taxon>
        <taxon>Coccidia</taxon>
        <taxon>Eucoccidiorida</taxon>
        <taxon>Eimeriorina</taxon>
        <taxon>Cryptosporidiidae</taxon>
        <taxon>Cryptosporidium</taxon>
    </lineage>
</organism>
<dbReference type="OrthoDB" id="336104at2759"/>
<dbReference type="RefSeq" id="XP_028873572.1">
    <property type="nucleotide sequence ID" value="XM_029018345.1"/>
</dbReference>
<sequence>MENLEQEILDTSSSNNTNNKEEIEGNTENIITVIPRSIVDGSKLILRLKKDEKLSYESPTRILFSNKQLKLERSIWWLTDVILTEATLIVLDSCSSGMKFFPVPMKKFGTLYSREGVGHVITGDIIRSRVCSRSIPYRNCNKFEYAPRNIGNLRSVNFSDGEENEDIDIVYLRGDDSIIRYSLQPNEQIELGAGTVIAWTSGVSFNFKSFCCMKFVTSIVGDPSHVSTVWIANSGSKMLYQHG</sequence>
<feature type="region of interest" description="Disordered" evidence="1">
    <location>
        <begin position="1"/>
        <end position="22"/>
    </location>
</feature>
<keyword evidence="3" id="KW-1185">Reference proteome</keyword>
<protein>
    <recommendedName>
        <fullName evidence="4">Altered inheritance of mitochondria protein 24, mitochondrial</fullName>
    </recommendedName>
</protein>
<dbReference type="AlphaFoldDB" id="A0A1J4MCN6"/>
<dbReference type="Proteomes" id="UP000186176">
    <property type="component" value="Unassembled WGS sequence"/>
</dbReference>
<evidence type="ECO:0000313" key="2">
    <source>
        <dbReference type="EMBL" id="OII72000.1"/>
    </source>
</evidence>